<organism evidence="3 4">
    <name type="scientific">Methylomusa anaerophila</name>
    <dbReference type="NCBI Taxonomy" id="1930071"/>
    <lineage>
        <taxon>Bacteria</taxon>
        <taxon>Bacillati</taxon>
        <taxon>Bacillota</taxon>
        <taxon>Negativicutes</taxon>
        <taxon>Selenomonadales</taxon>
        <taxon>Sporomusaceae</taxon>
        <taxon>Methylomusa</taxon>
    </lineage>
</organism>
<feature type="compositionally biased region" description="Basic and acidic residues" evidence="1">
    <location>
        <begin position="76"/>
        <end position="86"/>
    </location>
</feature>
<evidence type="ECO:0000256" key="2">
    <source>
        <dbReference type="SAM" id="Phobius"/>
    </source>
</evidence>
<dbReference type="KEGG" id="mana:MAMMFC1_03390"/>
<keyword evidence="4" id="KW-1185">Reference proteome</keyword>
<gene>
    <name evidence="3" type="ORF">MAMMFC1_03390</name>
</gene>
<name>A0A348ANP7_9FIRM</name>
<feature type="region of interest" description="Disordered" evidence="1">
    <location>
        <begin position="67"/>
        <end position="86"/>
    </location>
</feature>
<keyword evidence="2" id="KW-1133">Transmembrane helix</keyword>
<dbReference type="AlphaFoldDB" id="A0A348ANP7"/>
<evidence type="ECO:0000313" key="4">
    <source>
        <dbReference type="Proteomes" id="UP000276437"/>
    </source>
</evidence>
<dbReference type="RefSeq" id="WP_126309630.1">
    <property type="nucleotide sequence ID" value="NZ_AP018449.1"/>
</dbReference>
<sequence>MKAVFRERVSQFASLISLIALCAMLILFSLNLPGFLVSSTGRAFAGVWAVFALVVFWAHAMHLAAGHPSKGQLTGLDRRRGGTKEVRSRKNIRMVRAMRG</sequence>
<proteinExistence type="predicted"/>
<protein>
    <submittedName>
        <fullName evidence="3">Uncharacterized protein</fullName>
    </submittedName>
</protein>
<reference evidence="3 4" key="1">
    <citation type="journal article" date="2018" name="Int. J. Syst. Evol. Microbiol.">
        <title>Methylomusa anaerophila gen. nov., sp. nov., an anaerobic methanol-utilizing bacterium isolated from a microbial fuel cell.</title>
        <authorList>
            <person name="Amano N."/>
            <person name="Yamamuro A."/>
            <person name="Miyahara M."/>
            <person name="Kouzuma A."/>
            <person name="Abe T."/>
            <person name="Watanabe K."/>
        </authorList>
    </citation>
    <scope>NUCLEOTIDE SEQUENCE [LARGE SCALE GENOMIC DNA]</scope>
    <source>
        <strain evidence="3 4">MMFC1</strain>
    </source>
</reference>
<dbReference type="EMBL" id="AP018449">
    <property type="protein sequence ID" value="BBB92695.1"/>
    <property type="molecule type" value="Genomic_DNA"/>
</dbReference>
<dbReference type="Proteomes" id="UP000276437">
    <property type="component" value="Chromosome"/>
</dbReference>
<keyword evidence="2" id="KW-0812">Transmembrane</keyword>
<evidence type="ECO:0000256" key="1">
    <source>
        <dbReference type="SAM" id="MobiDB-lite"/>
    </source>
</evidence>
<keyword evidence="2" id="KW-0472">Membrane</keyword>
<feature type="transmembrane region" description="Helical" evidence="2">
    <location>
        <begin position="44"/>
        <end position="65"/>
    </location>
</feature>
<feature type="transmembrane region" description="Helical" evidence="2">
    <location>
        <begin position="12"/>
        <end position="32"/>
    </location>
</feature>
<evidence type="ECO:0000313" key="3">
    <source>
        <dbReference type="EMBL" id="BBB92695.1"/>
    </source>
</evidence>
<accession>A0A348ANP7</accession>